<keyword evidence="1" id="KW-0472">Membrane</keyword>
<sequence length="152" mass="16551">MTCEWVLSIASTIVALFLLTATGNRICKRMLEWSGLITAMKNKPLQASSSPAGEAPAASPLISHPRVGHLIGSLERLLIAAGVLVGAWEILVAVIALKTVARFKELDQKLDAEYFLVGSLFSLVWAIVITYGWMGFDHFLGLDLLAELKRSK</sequence>
<proteinExistence type="predicted"/>
<keyword evidence="1" id="KW-0812">Transmembrane</keyword>
<organism evidence="2 3">
    <name type="scientific">Achromobacter deleyi</name>
    <dbReference type="NCBI Taxonomy" id="1353891"/>
    <lineage>
        <taxon>Bacteria</taxon>
        <taxon>Pseudomonadati</taxon>
        <taxon>Pseudomonadota</taxon>
        <taxon>Betaproteobacteria</taxon>
        <taxon>Burkholderiales</taxon>
        <taxon>Alcaligenaceae</taxon>
        <taxon>Achromobacter</taxon>
    </lineage>
</organism>
<gene>
    <name evidence="2" type="ORF">LMG3458_01676</name>
</gene>
<dbReference type="AlphaFoldDB" id="A0A6S6ZK18"/>
<keyword evidence="1" id="KW-1133">Transmembrane helix</keyword>
<dbReference type="Proteomes" id="UP000494111">
    <property type="component" value="Unassembled WGS sequence"/>
</dbReference>
<reference evidence="2 3" key="1">
    <citation type="submission" date="2020-04" db="EMBL/GenBank/DDBJ databases">
        <authorList>
            <person name="De Canck E."/>
        </authorList>
    </citation>
    <scope>NUCLEOTIDE SEQUENCE [LARGE SCALE GENOMIC DNA]</scope>
    <source>
        <strain evidence="2 3">LMG 3458</strain>
    </source>
</reference>
<evidence type="ECO:0000256" key="1">
    <source>
        <dbReference type="SAM" id="Phobius"/>
    </source>
</evidence>
<protein>
    <submittedName>
        <fullName evidence="2">Uncharacterized protein</fullName>
    </submittedName>
</protein>
<name>A0A6S6ZK18_9BURK</name>
<evidence type="ECO:0000313" key="2">
    <source>
        <dbReference type="EMBL" id="CAB3682126.1"/>
    </source>
</evidence>
<accession>A0A6S6ZK18</accession>
<feature type="transmembrane region" description="Helical" evidence="1">
    <location>
        <begin position="77"/>
        <end position="100"/>
    </location>
</feature>
<feature type="transmembrane region" description="Helical" evidence="1">
    <location>
        <begin position="112"/>
        <end position="134"/>
    </location>
</feature>
<evidence type="ECO:0000313" key="3">
    <source>
        <dbReference type="Proteomes" id="UP000494111"/>
    </source>
</evidence>
<dbReference type="EMBL" id="CADIJO010000004">
    <property type="protein sequence ID" value="CAB3682126.1"/>
    <property type="molecule type" value="Genomic_DNA"/>
</dbReference>
<dbReference type="RefSeq" id="WP_175192294.1">
    <property type="nucleotide sequence ID" value="NZ_CADIJO010000004.1"/>
</dbReference>